<protein>
    <submittedName>
        <fullName evidence="2">Uncharacterized protein</fullName>
    </submittedName>
</protein>
<evidence type="ECO:0000313" key="3">
    <source>
        <dbReference type="Proteomes" id="UP001317259"/>
    </source>
</evidence>
<gene>
    <name evidence="2" type="ORF">MF672_024470</name>
</gene>
<dbReference type="Proteomes" id="UP001317259">
    <property type="component" value="Unassembled WGS sequence"/>
</dbReference>
<organism evidence="2 3">
    <name type="scientific">Actinomadura luzonensis</name>
    <dbReference type="NCBI Taxonomy" id="2805427"/>
    <lineage>
        <taxon>Bacteria</taxon>
        <taxon>Bacillati</taxon>
        <taxon>Actinomycetota</taxon>
        <taxon>Actinomycetes</taxon>
        <taxon>Streptosporangiales</taxon>
        <taxon>Thermomonosporaceae</taxon>
        <taxon>Actinomadura</taxon>
    </lineage>
</organism>
<reference evidence="2 3" key="1">
    <citation type="submission" date="2022-04" db="EMBL/GenBank/DDBJ databases">
        <title>Genome draft of Actinomadura sp. ATCC 31491.</title>
        <authorList>
            <person name="Shi X."/>
            <person name="Du Y."/>
        </authorList>
    </citation>
    <scope>NUCLEOTIDE SEQUENCE [LARGE SCALE GENOMIC DNA]</scope>
    <source>
        <strain evidence="2 3">ATCC 31491</strain>
    </source>
</reference>
<comment type="caution">
    <text evidence="2">The sequence shown here is derived from an EMBL/GenBank/DDBJ whole genome shotgun (WGS) entry which is preliminary data.</text>
</comment>
<feature type="region of interest" description="Disordered" evidence="1">
    <location>
        <begin position="166"/>
        <end position="213"/>
    </location>
</feature>
<feature type="compositionally biased region" description="Basic residues" evidence="1">
    <location>
        <begin position="202"/>
        <end position="213"/>
    </location>
</feature>
<proteinExistence type="predicted"/>
<feature type="region of interest" description="Disordered" evidence="1">
    <location>
        <begin position="1"/>
        <end position="63"/>
    </location>
</feature>
<keyword evidence="3" id="KW-1185">Reference proteome</keyword>
<evidence type="ECO:0000256" key="1">
    <source>
        <dbReference type="SAM" id="MobiDB-lite"/>
    </source>
</evidence>
<feature type="compositionally biased region" description="Basic and acidic residues" evidence="1">
    <location>
        <begin position="41"/>
        <end position="52"/>
    </location>
</feature>
<evidence type="ECO:0000313" key="2">
    <source>
        <dbReference type="EMBL" id="MCK2216922.1"/>
    </source>
</evidence>
<sequence length="213" mass="21102">MVAEPGGQPRLRAAGAGGDHHQAGVQPAGQLAAHVHVGGGAERRGAADRDRAGPPAPRGQLAGALLDGGLHRGVRQRAAVQPADGGAEHAVEQQVAAVVAGGEQQVAAQPGDVGGGGRHPGVVALRSPAGHQVVAAPGEGVGDDHGELAGLVAAAREAGQVVALDPQVAGPEPETPGQAGQRMQRGGGHREDHPPIVSGARRTGKHRRRTAAP</sequence>
<accession>A0ABT0FX70</accession>
<name>A0ABT0FX70_9ACTN</name>
<dbReference type="EMBL" id="JAKRKC020000001">
    <property type="protein sequence ID" value="MCK2216922.1"/>
    <property type="molecule type" value="Genomic_DNA"/>
</dbReference>